<evidence type="ECO:0000313" key="3">
    <source>
        <dbReference type="Proteomes" id="UP000265520"/>
    </source>
</evidence>
<feature type="region of interest" description="Disordered" evidence="1">
    <location>
        <begin position="1"/>
        <end position="20"/>
    </location>
</feature>
<evidence type="ECO:0000313" key="2">
    <source>
        <dbReference type="EMBL" id="MCI88272.1"/>
    </source>
</evidence>
<keyword evidence="3" id="KW-1185">Reference proteome</keyword>
<accession>A0A392VLG4</accession>
<feature type="non-terminal residue" evidence="2">
    <location>
        <position position="52"/>
    </location>
</feature>
<evidence type="ECO:0000256" key="1">
    <source>
        <dbReference type="SAM" id="MobiDB-lite"/>
    </source>
</evidence>
<feature type="non-terminal residue" evidence="2">
    <location>
        <position position="1"/>
    </location>
</feature>
<dbReference type="Proteomes" id="UP000265520">
    <property type="component" value="Unassembled WGS sequence"/>
</dbReference>
<reference evidence="2 3" key="1">
    <citation type="journal article" date="2018" name="Front. Plant Sci.">
        <title>Red Clover (Trifolium pratense) and Zigzag Clover (T. medium) - A Picture of Genomic Similarities and Differences.</title>
        <authorList>
            <person name="Dluhosova J."/>
            <person name="Istvanek J."/>
            <person name="Nedelnik J."/>
            <person name="Repkova J."/>
        </authorList>
    </citation>
    <scope>NUCLEOTIDE SEQUENCE [LARGE SCALE GENOMIC DNA]</scope>
    <source>
        <strain evidence="3">cv. 10/8</strain>
        <tissue evidence="2">Leaf</tissue>
    </source>
</reference>
<sequence>RSCPQGDKAKGKVPKGKEISDSKYGWVSLRQRKRFFEMYEESVRGFKEVYYG</sequence>
<dbReference type="AlphaFoldDB" id="A0A392VLG4"/>
<name>A0A392VLG4_9FABA</name>
<feature type="compositionally biased region" description="Basic and acidic residues" evidence="1">
    <location>
        <begin position="7"/>
        <end position="20"/>
    </location>
</feature>
<dbReference type="EMBL" id="LXQA011188601">
    <property type="protein sequence ID" value="MCI88272.1"/>
    <property type="molecule type" value="Genomic_DNA"/>
</dbReference>
<proteinExistence type="predicted"/>
<protein>
    <submittedName>
        <fullName evidence="2">Uncharacterized protein</fullName>
    </submittedName>
</protein>
<organism evidence="2 3">
    <name type="scientific">Trifolium medium</name>
    <dbReference type="NCBI Taxonomy" id="97028"/>
    <lineage>
        <taxon>Eukaryota</taxon>
        <taxon>Viridiplantae</taxon>
        <taxon>Streptophyta</taxon>
        <taxon>Embryophyta</taxon>
        <taxon>Tracheophyta</taxon>
        <taxon>Spermatophyta</taxon>
        <taxon>Magnoliopsida</taxon>
        <taxon>eudicotyledons</taxon>
        <taxon>Gunneridae</taxon>
        <taxon>Pentapetalae</taxon>
        <taxon>rosids</taxon>
        <taxon>fabids</taxon>
        <taxon>Fabales</taxon>
        <taxon>Fabaceae</taxon>
        <taxon>Papilionoideae</taxon>
        <taxon>50 kb inversion clade</taxon>
        <taxon>NPAAA clade</taxon>
        <taxon>Hologalegina</taxon>
        <taxon>IRL clade</taxon>
        <taxon>Trifolieae</taxon>
        <taxon>Trifolium</taxon>
    </lineage>
</organism>
<comment type="caution">
    <text evidence="2">The sequence shown here is derived from an EMBL/GenBank/DDBJ whole genome shotgun (WGS) entry which is preliminary data.</text>
</comment>